<feature type="non-terminal residue" evidence="1">
    <location>
        <position position="699"/>
    </location>
</feature>
<reference evidence="1" key="1">
    <citation type="journal article" date="2015" name="Nature">
        <title>Complex archaea that bridge the gap between prokaryotes and eukaryotes.</title>
        <authorList>
            <person name="Spang A."/>
            <person name="Saw J.H."/>
            <person name="Jorgensen S.L."/>
            <person name="Zaremba-Niedzwiedzka K."/>
            <person name="Martijn J."/>
            <person name="Lind A.E."/>
            <person name="van Eijk R."/>
            <person name="Schleper C."/>
            <person name="Guy L."/>
            <person name="Ettema T.J."/>
        </authorList>
    </citation>
    <scope>NUCLEOTIDE SEQUENCE</scope>
</reference>
<sequence>IRFRIMGVRFDALWDDEVVITHDAGPGVYIPRDVGLRNDGGTSYIHRAEAWELIPGRSRIRARYGSASVRVTTTNADGDGVVHQQRTGGRFSVAPGVDYAAQVSVVAESAKALEFLVHWYDSADALISSDSVSFIASTDDDWSEISLVAAAPTTARTAKLSVVTDGAQGVFDFWCDGWALYDSPYVEPYCDGDQGGAEWLAVGAGPVAPHMGSQSYRPLNPVATKFTGAMREFGLRRGDNPKELSLSCAGDVERFVNTSVSVGPFMAYGTSSKVRPAWVYNRLLDLLEQGELLSDTALRANWVAGWAGVNAYTVSRSVLDFESALEAGSCMLVDLHDPNDAGSGARLDVTSLVAGGQRFRFAVFLSVHEQLLHTTPADLDIKVQLRDTNGVVASVVTALPSTKFEWVYAEVEGTYTAGAANRYVEILADGAAWNDGNDNVFKFAAFHLVPIRNVVKREMRGVFWEAVNLAYFSGYNRSGQALIDELLKSSGAWILEDGEGRLVAEDFSTRWPNKRPLVRLSDALDGFGYATSGYQETATGLYNTPRVGSYGDLNLLAPRPHDTIAWTAEGDVVVAPGQRRVLRVPFTVEGEATLVTLLLGLTYTVVAGSLATDSEMGGIATPYIMNYGDSAEIILVGHAVDGATIRWLQVRSGLSGAVSPGAVREASEVVYLEYDARVDVDNDEVRVLPLEMPAQGYKT</sequence>
<name>A0A0F9HG95_9ZZZZ</name>
<protein>
    <recommendedName>
        <fullName evidence="2">CBM-cenC domain-containing protein</fullName>
    </recommendedName>
</protein>
<dbReference type="EMBL" id="LAZR01024750">
    <property type="protein sequence ID" value="KKL74127.1"/>
    <property type="molecule type" value="Genomic_DNA"/>
</dbReference>
<evidence type="ECO:0008006" key="2">
    <source>
        <dbReference type="Google" id="ProtNLM"/>
    </source>
</evidence>
<feature type="non-terminal residue" evidence="1">
    <location>
        <position position="1"/>
    </location>
</feature>
<dbReference type="AlphaFoldDB" id="A0A0F9HG95"/>
<proteinExistence type="predicted"/>
<gene>
    <name evidence="1" type="ORF">LCGC14_2068000</name>
</gene>
<comment type="caution">
    <text evidence="1">The sequence shown here is derived from an EMBL/GenBank/DDBJ whole genome shotgun (WGS) entry which is preliminary data.</text>
</comment>
<dbReference type="Gene3D" id="2.60.120.260">
    <property type="entry name" value="Galactose-binding domain-like"/>
    <property type="match status" value="2"/>
</dbReference>
<evidence type="ECO:0000313" key="1">
    <source>
        <dbReference type="EMBL" id="KKL74127.1"/>
    </source>
</evidence>
<accession>A0A0F9HG95</accession>
<organism evidence="1">
    <name type="scientific">marine sediment metagenome</name>
    <dbReference type="NCBI Taxonomy" id="412755"/>
    <lineage>
        <taxon>unclassified sequences</taxon>
        <taxon>metagenomes</taxon>
        <taxon>ecological metagenomes</taxon>
    </lineage>
</organism>